<dbReference type="AlphaFoldDB" id="A0AAV3TA42"/>
<organism evidence="2 3">
    <name type="scientific">Natronoarchaeum mannanilyticum</name>
    <dbReference type="NCBI Taxonomy" id="926360"/>
    <lineage>
        <taxon>Archaea</taxon>
        <taxon>Methanobacteriati</taxon>
        <taxon>Methanobacteriota</taxon>
        <taxon>Stenosarchaea group</taxon>
        <taxon>Halobacteria</taxon>
        <taxon>Halobacteriales</taxon>
        <taxon>Natronoarchaeaceae</taxon>
    </lineage>
</organism>
<accession>A0AAV3TA42</accession>
<evidence type="ECO:0000256" key="1">
    <source>
        <dbReference type="SAM" id="MobiDB-lite"/>
    </source>
</evidence>
<sequence length="53" mass="5958">MMPNDVAREADAQQEETTRDGAVALETETGLLVYEPGRPDAWIHADCERDVRE</sequence>
<keyword evidence="3" id="KW-1185">Reference proteome</keyword>
<name>A0AAV3TA42_9EURY</name>
<evidence type="ECO:0000313" key="3">
    <source>
        <dbReference type="Proteomes" id="UP001500420"/>
    </source>
</evidence>
<proteinExistence type="predicted"/>
<feature type="region of interest" description="Disordered" evidence="1">
    <location>
        <begin position="1"/>
        <end position="22"/>
    </location>
</feature>
<comment type="caution">
    <text evidence="2">The sequence shown here is derived from an EMBL/GenBank/DDBJ whole genome shotgun (WGS) entry which is preliminary data.</text>
</comment>
<evidence type="ECO:0000313" key="2">
    <source>
        <dbReference type="EMBL" id="GAA0671221.1"/>
    </source>
</evidence>
<dbReference type="EMBL" id="BAAADV010000003">
    <property type="protein sequence ID" value="GAA0671221.1"/>
    <property type="molecule type" value="Genomic_DNA"/>
</dbReference>
<gene>
    <name evidence="2" type="ORF">GCM10009020_16990</name>
</gene>
<dbReference type="Proteomes" id="UP001500420">
    <property type="component" value="Unassembled WGS sequence"/>
</dbReference>
<protein>
    <submittedName>
        <fullName evidence="2">Uncharacterized protein</fullName>
    </submittedName>
</protein>
<reference evidence="2 3" key="1">
    <citation type="journal article" date="2019" name="Int. J. Syst. Evol. Microbiol.">
        <title>The Global Catalogue of Microorganisms (GCM) 10K type strain sequencing project: providing services to taxonomists for standard genome sequencing and annotation.</title>
        <authorList>
            <consortium name="The Broad Institute Genomics Platform"/>
            <consortium name="The Broad Institute Genome Sequencing Center for Infectious Disease"/>
            <person name="Wu L."/>
            <person name="Ma J."/>
        </authorList>
    </citation>
    <scope>NUCLEOTIDE SEQUENCE [LARGE SCALE GENOMIC DNA]</scope>
    <source>
        <strain evidence="2 3">JCM 16328</strain>
    </source>
</reference>
<feature type="compositionally biased region" description="Basic and acidic residues" evidence="1">
    <location>
        <begin position="1"/>
        <end position="19"/>
    </location>
</feature>